<feature type="region of interest" description="Disordered" evidence="3">
    <location>
        <begin position="342"/>
        <end position="375"/>
    </location>
</feature>
<dbReference type="Gene3D" id="2.60.40.640">
    <property type="match status" value="1"/>
</dbReference>
<reference evidence="5 6" key="1">
    <citation type="submission" date="2016-10" db="EMBL/GenBank/DDBJ databases">
        <title>Proteomics and genomics reveal pathogen-plant mechanisms compatible with a hemibiotrophic lifestyle of Diplodia corticola.</title>
        <authorList>
            <person name="Fernandes I."/>
            <person name="De Jonge R."/>
            <person name="Van De Peer Y."/>
            <person name="Devreese B."/>
            <person name="Alves A."/>
            <person name="Esteves A.C."/>
        </authorList>
    </citation>
    <scope>NUCLEOTIDE SEQUENCE [LARGE SCALE GENOMIC DNA]</scope>
    <source>
        <strain evidence="5 6">CBS 112549</strain>
    </source>
</reference>
<evidence type="ECO:0000313" key="5">
    <source>
        <dbReference type="EMBL" id="OJD28676.1"/>
    </source>
</evidence>
<protein>
    <submittedName>
        <fullName evidence="5">Carbon catabolite repression protein</fullName>
    </submittedName>
</protein>
<comment type="subunit">
    <text evidence="2">Interacts with hulA.</text>
</comment>
<feature type="region of interest" description="Disordered" evidence="3">
    <location>
        <begin position="27"/>
        <end position="48"/>
    </location>
</feature>
<keyword evidence="6" id="KW-1185">Reference proteome</keyword>
<dbReference type="OrthoDB" id="2333384at2759"/>
<feature type="domain" description="Arrestin-like N-terminal" evidence="4">
    <location>
        <begin position="73"/>
        <end position="175"/>
    </location>
</feature>
<sequence>MAIQKPATALASLHEVLRALRRFRRATATKDKNGIRHPKKSMPSAGPDKCLKLSLDTHDVVFRRQHRDGQKLLVHGEVVFCTQTPTAIKSVKVALHGVRKVHWLTNTLQSQTVRQKDVIFSQDRLLYIFLKGTDQAKKVAPGRYIWPFTFTLPSSLPDSIPWLPLDTYIRYSICADITIGSGVFTRKLCTSEPLRLIKSPSFFIDELEFAPDITQQIAHITLPASELDATVTLAQPYQPTDNGGGVLETSFALTPFPTTNIPDSSSSISSNRHHRTITLSLELLQTVHLVVTDKHGEPHRGTKCIRCVAEVSRSIAGSELLTKDATVGAAARATAVEVDCAGEPRRRNVDDEKDGWGNDADSTNSAGSTTPPPPTTCFDLTLPLPMAPYALVQSVHDGDKIRVRYTLRAKVSVKDNDDDRDVKKVAQKEVSVYDEVVSIVNFHVRSGADDAAVRVQAESANLFPKLFVPVCERRDSVISNTSSACETDIVDECGVVTSLPSYGEHLFDAYFCWDARGLRADDIPRERNPVRAVPCCAT</sequence>
<evidence type="ECO:0000259" key="4">
    <source>
        <dbReference type="Pfam" id="PF00339"/>
    </source>
</evidence>
<proteinExistence type="inferred from homology"/>
<dbReference type="Proteomes" id="UP000183809">
    <property type="component" value="Unassembled WGS sequence"/>
</dbReference>
<dbReference type="PANTHER" id="PTHR11188:SF17">
    <property type="entry name" value="FI21816P1"/>
    <property type="match status" value="1"/>
</dbReference>
<dbReference type="Pfam" id="PF00339">
    <property type="entry name" value="Arrestin_N"/>
    <property type="match status" value="1"/>
</dbReference>
<organism evidence="5 6">
    <name type="scientific">Diplodia corticola</name>
    <dbReference type="NCBI Taxonomy" id="236234"/>
    <lineage>
        <taxon>Eukaryota</taxon>
        <taxon>Fungi</taxon>
        <taxon>Dikarya</taxon>
        <taxon>Ascomycota</taxon>
        <taxon>Pezizomycotina</taxon>
        <taxon>Dothideomycetes</taxon>
        <taxon>Dothideomycetes incertae sedis</taxon>
        <taxon>Botryosphaeriales</taxon>
        <taxon>Botryosphaeriaceae</taxon>
        <taxon>Diplodia</taxon>
    </lineage>
</organism>
<comment type="caution">
    <text evidence="5">The sequence shown here is derived from an EMBL/GenBank/DDBJ whole genome shotgun (WGS) entry which is preliminary data.</text>
</comment>
<comment type="similarity">
    <text evidence="1">Belongs to the arrestin family.</text>
</comment>
<evidence type="ECO:0000313" key="6">
    <source>
        <dbReference type="Proteomes" id="UP000183809"/>
    </source>
</evidence>
<dbReference type="InterPro" id="IPR011021">
    <property type="entry name" value="Arrestin-like_N"/>
</dbReference>
<dbReference type="AlphaFoldDB" id="A0A1J9RL77"/>
<evidence type="ECO:0000256" key="2">
    <source>
        <dbReference type="ARBA" id="ARBA00038766"/>
    </source>
</evidence>
<dbReference type="STRING" id="236234.A0A1J9RL77"/>
<dbReference type="EMBL" id="MNUE01000121">
    <property type="protein sequence ID" value="OJD28676.1"/>
    <property type="molecule type" value="Genomic_DNA"/>
</dbReference>
<dbReference type="GO" id="GO:0005737">
    <property type="term" value="C:cytoplasm"/>
    <property type="evidence" value="ECO:0007669"/>
    <property type="project" value="TreeGrafter"/>
</dbReference>
<dbReference type="GeneID" id="31011036"/>
<name>A0A1J9RL77_9PEZI</name>
<dbReference type="PANTHER" id="PTHR11188">
    <property type="entry name" value="ARRESTIN DOMAIN CONTAINING PROTEIN"/>
    <property type="match status" value="1"/>
</dbReference>
<dbReference type="RefSeq" id="XP_020124936.1">
    <property type="nucleotide sequence ID" value="XM_020270777.1"/>
</dbReference>
<dbReference type="InterPro" id="IPR050357">
    <property type="entry name" value="Arrestin_domain-protein"/>
</dbReference>
<evidence type="ECO:0000256" key="1">
    <source>
        <dbReference type="ARBA" id="ARBA00005298"/>
    </source>
</evidence>
<dbReference type="GO" id="GO:0015031">
    <property type="term" value="P:protein transport"/>
    <property type="evidence" value="ECO:0007669"/>
    <property type="project" value="TreeGrafter"/>
</dbReference>
<gene>
    <name evidence="5" type="ORF">BKCO1_1210001</name>
</gene>
<dbReference type="InterPro" id="IPR014756">
    <property type="entry name" value="Ig_E-set"/>
</dbReference>
<dbReference type="SUPFAM" id="SSF81296">
    <property type="entry name" value="E set domains"/>
    <property type="match status" value="1"/>
</dbReference>
<feature type="compositionally biased region" description="Basic and acidic residues" evidence="3">
    <location>
        <begin position="342"/>
        <end position="356"/>
    </location>
</feature>
<dbReference type="InterPro" id="IPR014752">
    <property type="entry name" value="Arrestin-like_C"/>
</dbReference>
<evidence type="ECO:0000256" key="3">
    <source>
        <dbReference type="SAM" id="MobiDB-lite"/>
    </source>
</evidence>
<accession>A0A1J9RL77</accession>